<dbReference type="InterPro" id="IPR057326">
    <property type="entry name" value="KR_dom"/>
</dbReference>
<reference evidence="6 7" key="1">
    <citation type="journal article" date="2014" name="Int. J. Syst. Evol. Microbiol.">
        <title>Listeria floridensis sp. nov., Listeria aquatica sp. nov., Listeria cornellensis sp. nov., Listeria riparia sp. nov. and Listeria grandensis sp. nov., from agricultural and natural environments.</title>
        <authorList>
            <person name="den Bakker H.C."/>
            <person name="Warchocki S."/>
            <person name="Wright E.M."/>
            <person name="Allred A.F."/>
            <person name="Ahlstrom C."/>
            <person name="Manuel C.S."/>
            <person name="Stasiewicz M.J."/>
            <person name="Burrell A."/>
            <person name="Roof S."/>
            <person name="Strawn L."/>
            <person name="Fortes E.D."/>
            <person name="Nightingale K.K."/>
            <person name="Kephart D."/>
            <person name="Wiedmann M."/>
        </authorList>
    </citation>
    <scope>NUCLEOTIDE SEQUENCE [LARGE SCALE GENOMIC DNA]</scope>
    <source>
        <strain evidence="6 7">FSL S10-1188</strain>
    </source>
</reference>
<dbReference type="InterPro" id="IPR002347">
    <property type="entry name" value="SDR_fam"/>
</dbReference>
<evidence type="ECO:0000256" key="4">
    <source>
        <dbReference type="SAM" id="Phobius"/>
    </source>
</evidence>
<proteinExistence type="inferred from homology"/>
<dbReference type="Proteomes" id="UP000019246">
    <property type="component" value="Unassembled WGS sequence"/>
</dbReference>
<comment type="similarity">
    <text evidence="1">Belongs to the short-chain dehydrogenases/reductases (SDR) family.</text>
</comment>
<feature type="transmembrane region" description="Helical" evidence="4">
    <location>
        <begin position="7"/>
        <end position="26"/>
    </location>
</feature>
<evidence type="ECO:0000313" key="6">
    <source>
        <dbReference type="EMBL" id="EUJ19500.1"/>
    </source>
</evidence>
<accession>W7B263</accession>
<keyword evidence="4" id="KW-1133">Transmembrane helix</keyword>
<dbReference type="AlphaFoldDB" id="W7B263"/>
<name>W7B263_9LIST</name>
<keyword evidence="2" id="KW-0560">Oxidoreductase</keyword>
<dbReference type="PRINTS" id="PR00081">
    <property type="entry name" value="GDHRDH"/>
</dbReference>
<evidence type="ECO:0000256" key="1">
    <source>
        <dbReference type="ARBA" id="ARBA00006484"/>
    </source>
</evidence>
<keyword evidence="4" id="KW-0812">Transmembrane</keyword>
<dbReference type="GO" id="GO:0008206">
    <property type="term" value="P:bile acid metabolic process"/>
    <property type="evidence" value="ECO:0007669"/>
    <property type="project" value="UniProtKB-ARBA"/>
</dbReference>
<dbReference type="PROSITE" id="PS00061">
    <property type="entry name" value="ADH_SHORT"/>
    <property type="match status" value="1"/>
</dbReference>
<evidence type="ECO:0000259" key="5">
    <source>
        <dbReference type="SMART" id="SM00822"/>
    </source>
</evidence>
<dbReference type="Gene3D" id="3.40.50.720">
    <property type="entry name" value="NAD(P)-binding Rossmann-like Domain"/>
    <property type="match status" value="1"/>
</dbReference>
<dbReference type="PANTHER" id="PTHR24321">
    <property type="entry name" value="DEHYDROGENASES, SHORT CHAIN"/>
    <property type="match status" value="1"/>
</dbReference>
<keyword evidence="7" id="KW-1185">Reference proteome</keyword>
<organism evidence="6 7">
    <name type="scientific">Listeria aquatica FSL S10-1188</name>
    <dbReference type="NCBI Taxonomy" id="1265818"/>
    <lineage>
        <taxon>Bacteria</taxon>
        <taxon>Bacillati</taxon>
        <taxon>Bacillota</taxon>
        <taxon>Bacilli</taxon>
        <taxon>Bacillales</taxon>
        <taxon>Listeriaceae</taxon>
        <taxon>Listeria</taxon>
    </lineage>
</organism>
<sequence>MKLQDKVAIITGGAAGIGFQTALLFLKEGARVVFTDVNQTAGEEALSELKKVSQEVLFVKQDVSQEVLFVKQDVSQEADWETVVKKTKETFGRIDILFNNAGIYVIKPIPEITMEDWNRMMGINVTGVFLGLKHVLPEIEKTGSGSVINASSIAGLKGSPGHLMYGASKGAVRLMTKDAAAEYAAKGIRINSIHPGYITTQMANYASETLNLTKRELDKSYPLGRMGKPEEVAKMVLFLASDDSAFSTGAEFVLDGGVTNIV</sequence>
<evidence type="ECO:0000256" key="3">
    <source>
        <dbReference type="ARBA" id="ARBA00023027"/>
    </source>
</evidence>
<keyword evidence="4" id="KW-0472">Membrane</keyword>
<dbReference type="InterPro" id="IPR036291">
    <property type="entry name" value="NAD(P)-bd_dom_sf"/>
</dbReference>
<dbReference type="GO" id="GO:0016491">
    <property type="term" value="F:oxidoreductase activity"/>
    <property type="evidence" value="ECO:0007669"/>
    <property type="project" value="UniProtKB-KW"/>
</dbReference>
<feature type="domain" description="Ketoreductase" evidence="5">
    <location>
        <begin position="6"/>
        <end position="196"/>
    </location>
</feature>
<dbReference type="Pfam" id="PF13561">
    <property type="entry name" value="adh_short_C2"/>
    <property type="match status" value="1"/>
</dbReference>
<dbReference type="SMART" id="SM00822">
    <property type="entry name" value="PKS_KR"/>
    <property type="match status" value="1"/>
</dbReference>
<gene>
    <name evidence="6" type="ORF">MAQA_04733</name>
</gene>
<dbReference type="PRINTS" id="PR00080">
    <property type="entry name" value="SDRFAMILY"/>
</dbReference>
<dbReference type="PATRIC" id="fig|1265818.5.peg.932"/>
<dbReference type="RefSeq" id="WP_036071630.1">
    <property type="nucleotide sequence ID" value="NZ_AOCG01000006.1"/>
</dbReference>
<dbReference type="InterPro" id="IPR020904">
    <property type="entry name" value="Sc_DH/Rdtase_CS"/>
</dbReference>
<dbReference type="FunFam" id="3.40.50.720:FF:000084">
    <property type="entry name" value="Short-chain dehydrogenase reductase"/>
    <property type="match status" value="1"/>
</dbReference>
<evidence type="ECO:0000256" key="2">
    <source>
        <dbReference type="ARBA" id="ARBA00023002"/>
    </source>
</evidence>
<keyword evidence="3" id="KW-0520">NAD</keyword>
<dbReference type="STRING" id="1265818.MAQA_04733"/>
<evidence type="ECO:0000313" key="7">
    <source>
        <dbReference type="Proteomes" id="UP000019246"/>
    </source>
</evidence>
<dbReference type="PANTHER" id="PTHR24321:SF8">
    <property type="entry name" value="ESTRADIOL 17-BETA-DEHYDROGENASE 8-RELATED"/>
    <property type="match status" value="1"/>
</dbReference>
<dbReference type="NCBIfam" id="NF005559">
    <property type="entry name" value="PRK07231.1"/>
    <property type="match status" value="1"/>
</dbReference>
<dbReference type="EMBL" id="AOCG01000006">
    <property type="protein sequence ID" value="EUJ19500.1"/>
    <property type="molecule type" value="Genomic_DNA"/>
</dbReference>
<dbReference type="SUPFAM" id="SSF51735">
    <property type="entry name" value="NAD(P)-binding Rossmann-fold domains"/>
    <property type="match status" value="1"/>
</dbReference>
<dbReference type="OrthoDB" id="9803333at2"/>
<comment type="caution">
    <text evidence="6">The sequence shown here is derived from an EMBL/GenBank/DDBJ whole genome shotgun (WGS) entry which is preliminary data.</text>
</comment>
<protein>
    <submittedName>
        <fullName evidence="6">Short-chain dehydrogenase/reductase SDR</fullName>
    </submittedName>
</protein>